<protein>
    <recommendedName>
        <fullName evidence="3">Bacteriocin</fullName>
    </recommendedName>
</protein>
<evidence type="ECO:0000313" key="1">
    <source>
        <dbReference type="EMBL" id="GAA4138138.1"/>
    </source>
</evidence>
<organism evidence="1 2">
    <name type="scientific">Flavobacterium chungbukense</name>
    <dbReference type="NCBI Taxonomy" id="877464"/>
    <lineage>
        <taxon>Bacteria</taxon>
        <taxon>Pseudomonadati</taxon>
        <taxon>Bacteroidota</taxon>
        <taxon>Flavobacteriia</taxon>
        <taxon>Flavobacteriales</taxon>
        <taxon>Flavobacteriaceae</taxon>
        <taxon>Flavobacterium</taxon>
    </lineage>
</organism>
<dbReference type="Proteomes" id="UP001501333">
    <property type="component" value="Unassembled WGS sequence"/>
</dbReference>
<gene>
    <name evidence="1" type="ORF">GCM10022250_36500</name>
</gene>
<comment type="caution">
    <text evidence="1">The sequence shown here is derived from an EMBL/GenBank/DDBJ whole genome shotgun (WGS) entry which is preliminary data.</text>
</comment>
<dbReference type="EMBL" id="BAABAO010000013">
    <property type="protein sequence ID" value="GAA4138138.1"/>
    <property type="molecule type" value="Genomic_DNA"/>
</dbReference>
<keyword evidence="2" id="KW-1185">Reference proteome</keyword>
<name>A0ABP7YLW7_9FLAO</name>
<evidence type="ECO:0008006" key="3">
    <source>
        <dbReference type="Google" id="ProtNLM"/>
    </source>
</evidence>
<evidence type="ECO:0000313" key="2">
    <source>
        <dbReference type="Proteomes" id="UP001501333"/>
    </source>
</evidence>
<reference evidence="2" key="1">
    <citation type="journal article" date="2019" name="Int. J. Syst. Evol. Microbiol.">
        <title>The Global Catalogue of Microorganisms (GCM) 10K type strain sequencing project: providing services to taxonomists for standard genome sequencing and annotation.</title>
        <authorList>
            <consortium name="The Broad Institute Genomics Platform"/>
            <consortium name="The Broad Institute Genome Sequencing Center for Infectious Disease"/>
            <person name="Wu L."/>
            <person name="Ma J."/>
        </authorList>
    </citation>
    <scope>NUCLEOTIDE SEQUENCE [LARGE SCALE GENOMIC DNA]</scope>
    <source>
        <strain evidence="2">JCM 17386</strain>
    </source>
</reference>
<dbReference type="RefSeq" id="WP_229349557.1">
    <property type="nucleotide sequence ID" value="NZ_BAABAO010000013.1"/>
</dbReference>
<sequence>MNLENLNLVELDREEIISIEGGKWAEWLASQIVDNWDDIKKGLRDGFNAGSR</sequence>
<accession>A0ABP7YLW7</accession>
<proteinExistence type="predicted"/>